<feature type="region of interest" description="Disordered" evidence="1">
    <location>
        <begin position="1"/>
        <end position="35"/>
    </location>
</feature>
<evidence type="ECO:0000313" key="3">
    <source>
        <dbReference type="Proteomes" id="UP000638648"/>
    </source>
</evidence>
<evidence type="ECO:0000256" key="1">
    <source>
        <dbReference type="SAM" id="MobiDB-lite"/>
    </source>
</evidence>
<dbReference type="EMBL" id="JADBEM010000001">
    <property type="protein sequence ID" value="MBE1604452.1"/>
    <property type="molecule type" value="Genomic_DNA"/>
</dbReference>
<comment type="caution">
    <text evidence="2">The sequence shown here is derived from an EMBL/GenBank/DDBJ whole genome shotgun (WGS) entry which is preliminary data.</text>
</comment>
<dbReference type="Proteomes" id="UP000638648">
    <property type="component" value="Unassembled WGS sequence"/>
</dbReference>
<organism evidence="2 3">
    <name type="scientific">Actinopolymorpha pittospori</name>
    <dbReference type="NCBI Taxonomy" id="648752"/>
    <lineage>
        <taxon>Bacteria</taxon>
        <taxon>Bacillati</taxon>
        <taxon>Actinomycetota</taxon>
        <taxon>Actinomycetes</taxon>
        <taxon>Propionibacteriales</taxon>
        <taxon>Actinopolymorphaceae</taxon>
        <taxon>Actinopolymorpha</taxon>
    </lineage>
</organism>
<accession>A0A927MW86</accession>
<name>A0A927MW86_9ACTN</name>
<proteinExistence type="predicted"/>
<gene>
    <name evidence="2" type="ORF">HEB94_001300</name>
</gene>
<protein>
    <submittedName>
        <fullName evidence="2">Uncharacterized protein</fullName>
    </submittedName>
</protein>
<dbReference type="AlphaFoldDB" id="A0A927MW86"/>
<reference evidence="2" key="1">
    <citation type="submission" date="2020-10" db="EMBL/GenBank/DDBJ databases">
        <title>Sequencing the genomes of 1000 actinobacteria strains.</title>
        <authorList>
            <person name="Klenk H.-P."/>
        </authorList>
    </citation>
    <scope>NUCLEOTIDE SEQUENCE</scope>
    <source>
        <strain evidence="2">DSM 45354</strain>
    </source>
</reference>
<evidence type="ECO:0000313" key="2">
    <source>
        <dbReference type="EMBL" id="MBE1604452.1"/>
    </source>
</evidence>
<sequence>MSEPLDGEFDEAENEIQDSDDFNDLPIPEDLEEEV</sequence>
<keyword evidence="3" id="KW-1185">Reference proteome</keyword>